<dbReference type="PANTHER" id="PTHR10584">
    <property type="entry name" value="SUGAR KINASE"/>
    <property type="match status" value="1"/>
</dbReference>
<keyword evidence="1" id="KW-0808">Transferase</keyword>
<dbReference type="InterPro" id="IPR029056">
    <property type="entry name" value="Ribokinase-like"/>
</dbReference>
<dbReference type="Pfam" id="PF00294">
    <property type="entry name" value="PfkB"/>
    <property type="match status" value="1"/>
</dbReference>
<dbReference type="Gene3D" id="3.40.1190.20">
    <property type="match status" value="1"/>
</dbReference>
<evidence type="ECO:0000256" key="2">
    <source>
        <dbReference type="ARBA" id="ARBA00022777"/>
    </source>
</evidence>
<evidence type="ECO:0000259" key="3">
    <source>
        <dbReference type="Pfam" id="PF00294"/>
    </source>
</evidence>
<dbReference type="CDD" id="cd01166">
    <property type="entry name" value="KdgK"/>
    <property type="match status" value="1"/>
</dbReference>
<feature type="domain" description="Carbohydrate kinase PfkB" evidence="3">
    <location>
        <begin position="2"/>
        <end position="293"/>
    </location>
</feature>
<evidence type="ECO:0000256" key="1">
    <source>
        <dbReference type="ARBA" id="ARBA00022679"/>
    </source>
</evidence>
<dbReference type="GO" id="GO:0016301">
    <property type="term" value="F:kinase activity"/>
    <property type="evidence" value="ECO:0007669"/>
    <property type="project" value="UniProtKB-KW"/>
</dbReference>
<dbReference type="SUPFAM" id="SSF53613">
    <property type="entry name" value="Ribokinase-like"/>
    <property type="match status" value="1"/>
</dbReference>
<comment type="caution">
    <text evidence="4">The sequence shown here is derived from an EMBL/GenBank/DDBJ whole genome shotgun (WGS) entry which is preliminary data.</text>
</comment>
<proteinExistence type="predicted"/>
<protein>
    <submittedName>
        <fullName evidence="4">Carbohydrate kinase family protein</fullName>
    </submittedName>
</protein>
<dbReference type="Proteomes" id="UP001198220">
    <property type="component" value="Unassembled WGS sequence"/>
</dbReference>
<dbReference type="AlphaFoldDB" id="A0AAE3D9E5"/>
<dbReference type="InterPro" id="IPR002173">
    <property type="entry name" value="Carboh/pur_kinase_PfkB_CS"/>
</dbReference>
<keyword evidence="2 4" id="KW-0418">Kinase</keyword>
<gene>
    <name evidence="4" type="ORF">LKD36_05475</name>
</gene>
<dbReference type="PROSITE" id="PS00584">
    <property type="entry name" value="PFKB_KINASES_2"/>
    <property type="match status" value="1"/>
</dbReference>
<evidence type="ECO:0000313" key="5">
    <source>
        <dbReference type="Proteomes" id="UP001198220"/>
    </source>
</evidence>
<name>A0AAE3D9E5_9FIRM</name>
<sequence length="314" mass="34078">MKVLCIGSAVMDIAATPIEDSVNWKEKQRISDIRILPGGDAVNQSIHLADFRVDTALCACTGDDSTGQMLRAALQERNVDVSFVRSKEGIRTGTAMVLINPEGERHIFSVQGAHSTLCAEDLPKVLPEDCRAISLASLFSMPELEWNGLLPYLQTAHHQNIRVFADLAADKQGLGLAGIEPFLPEIDYFLPSLYDVLNMTGTETAEEAARVFRNLGSDHVIIKCGSEGCYCSDKHFSGWIPAIPVRPVDTTGAGDCMSAAFIYRILEGDSMEDACRYACAAGSYSTLFVGASEAKLTDGRVREFMKTNGDTVLS</sequence>
<dbReference type="InterPro" id="IPR011611">
    <property type="entry name" value="PfkB_dom"/>
</dbReference>
<dbReference type="GO" id="GO:0005829">
    <property type="term" value="C:cytosol"/>
    <property type="evidence" value="ECO:0007669"/>
    <property type="project" value="TreeGrafter"/>
</dbReference>
<reference evidence="4 5" key="1">
    <citation type="submission" date="2021-10" db="EMBL/GenBank/DDBJ databases">
        <title>Anaerobic single-cell dispensing facilitates the cultivation of human gut bacteria.</title>
        <authorList>
            <person name="Afrizal A."/>
        </authorList>
    </citation>
    <scope>NUCLEOTIDE SEQUENCE [LARGE SCALE GENOMIC DNA]</scope>
    <source>
        <strain evidence="4 5">CLA-AA-H276</strain>
    </source>
</reference>
<evidence type="ECO:0000313" key="4">
    <source>
        <dbReference type="EMBL" id="MCC2125628.1"/>
    </source>
</evidence>
<keyword evidence="5" id="KW-1185">Reference proteome</keyword>
<accession>A0AAE3D9E5</accession>
<dbReference type="RefSeq" id="WP_308459006.1">
    <property type="nucleotide sequence ID" value="NZ_JAJEPS010000004.1"/>
</dbReference>
<dbReference type="EMBL" id="JAJEPS010000004">
    <property type="protein sequence ID" value="MCC2125628.1"/>
    <property type="molecule type" value="Genomic_DNA"/>
</dbReference>
<dbReference type="PANTHER" id="PTHR10584:SF166">
    <property type="entry name" value="RIBOKINASE"/>
    <property type="match status" value="1"/>
</dbReference>
<organism evidence="4 5">
    <name type="scientific">Hominiventricola filiformis</name>
    <dbReference type="NCBI Taxonomy" id="2885352"/>
    <lineage>
        <taxon>Bacteria</taxon>
        <taxon>Bacillati</taxon>
        <taxon>Bacillota</taxon>
        <taxon>Clostridia</taxon>
        <taxon>Lachnospirales</taxon>
        <taxon>Lachnospiraceae</taxon>
        <taxon>Hominiventricola</taxon>
    </lineage>
</organism>